<accession>A0A2X0S3B9</accession>
<evidence type="ECO:0008006" key="3">
    <source>
        <dbReference type="Google" id="ProtNLM"/>
    </source>
</evidence>
<gene>
    <name evidence="1" type="ORF">BTBSAS_130022</name>
</gene>
<sequence length="137" mass="16354">MTISLLISIYPRHWAVIKNRKKNFEFRPWNISSEKTIDLWVYETSPTKALKYKLIVAPAIIELSKTQHYFMSDELFYQYIDEGKYAYEIIGLEYLETPIELKELKKMGVTAPQNFAYLNKYNELQEKLKKAETKKLF</sequence>
<reference evidence="2" key="1">
    <citation type="submission" date="2018-04" db="EMBL/GenBank/DDBJ databases">
        <authorList>
            <person name="Illikoud N."/>
        </authorList>
    </citation>
    <scope>NUCLEOTIDE SEQUENCE [LARGE SCALE GENOMIC DNA]</scope>
</reference>
<dbReference type="Proteomes" id="UP000270190">
    <property type="component" value="Unassembled WGS sequence"/>
</dbReference>
<dbReference type="EMBL" id="OUNC01000005">
    <property type="protein sequence ID" value="SPP27242.1"/>
    <property type="molecule type" value="Genomic_DNA"/>
</dbReference>
<dbReference type="InterPro" id="IPR015947">
    <property type="entry name" value="PUA-like_sf"/>
</dbReference>
<evidence type="ECO:0000313" key="1">
    <source>
        <dbReference type="EMBL" id="SPP27242.1"/>
    </source>
</evidence>
<dbReference type="AlphaFoldDB" id="A0A2X0S3B9"/>
<evidence type="ECO:0000313" key="2">
    <source>
        <dbReference type="Proteomes" id="UP000270190"/>
    </source>
</evidence>
<dbReference type="RefSeq" id="WP_220722040.1">
    <property type="nucleotide sequence ID" value="NZ_OUNC01000005.1"/>
</dbReference>
<proteinExistence type="predicted"/>
<name>A0A2X0S3B9_BROTH</name>
<dbReference type="SUPFAM" id="SSF88697">
    <property type="entry name" value="PUA domain-like"/>
    <property type="match status" value="1"/>
</dbReference>
<organism evidence="1 2">
    <name type="scientific">Brochothrix thermosphacta</name>
    <name type="common">Microbacterium thermosphactum</name>
    <dbReference type="NCBI Taxonomy" id="2756"/>
    <lineage>
        <taxon>Bacteria</taxon>
        <taxon>Bacillati</taxon>
        <taxon>Bacillota</taxon>
        <taxon>Bacilli</taxon>
        <taxon>Bacillales</taxon>
        <taxon>Listeriaceae</taxon>
        <taxon>Brochothrix</taxon>
    </lineage>
</organism>
<protein>
    <recommendedName>
        <fullName evidence="3">ASCH domain-containing protein</fullName>
    </recommendedName>
</protein>